<organism evidence="2 3">
    <name type="scientific">Aciduliprofundum boonei (strain DSM 19572 / T469)</name>
    <dbReference type="NCBI Taxonomy" id="439481"/>
    <lineage>
        <taxon>Archaea</taxon>
        <taxon>Methanobacteriati</taxon>
        <taxon>Thermoplasmatota</taxon>
        <taxon>DHVE2 group</taxon>
        <taxon>Candidatus Aciduliprofundum</taxon>
    </lineage>
</organism>
<dbReference type="GO" id="GO:0022857">
    <property type="term" value="F:transmembrane transporter activity"/>
    <property type="evidence" value="ECO:0007669"/>
    <property type="project" value="InterPro"/>
</dbReference>
<dbReference type="OrthoDB" id="117970at2157"/>
<dbReference type="PANTHER" id="PTHR23528">
    <property type="match status" value="1"/>
</dbReference>
<dbReference type="Gene3D" id="1.20.1250.20">
    <property type="entry name" value="MFS general substrate transporter like domains"/>
    <property type="match status" value="2"/>
</dbReference>
<dbReference type="InterPro" id="IPR036259">
    <property type="entry name" value="MFS_trans_sf"/>
</dbReference>
<dbReference type="SUPFAM" id="SSF103473">
    <property type="entry name" value="MFS general substrate transporter"/>
    <property type="match status" value="1"/>
</dbReference>
<dbReference type="AlphaFoldDB" id="B5I9U2"/>
<sequence>MNPDKKGISMKVILVIAFVGLSMSTGWALNKALSFKLLQTYTQNSIIIGSILALQGIIGVIVPVLFGYYSDTYHSRSGRRKAFILWGGFAAALAAALIYFSYIAHAPLGIFATFLAIFYFFMYFFVAQYRALMPDIVPSGERGKPSGIITFFEWGGNLLMFGFVAIVSVMARKVFPSAETALEAMIKANYLWMPFALAGVFLVLSVLLLYFKVKEPPYPDVEPEENVIEYIKNILLDHDFVSFYIAQIFWWLSFEFIAVFLFGILESILNTKDVLTLGTAIMAIFNITVLVGALIGGPLYDRIGRRKSIIIGGLIFLAPFIWGWFVTTSTEITAAIGIAGIGWGMLMATSWPVIGDLLNNYEKEFFNGRYYGFFEATKSLPVAIAGILGGIIVYFAGGNYKVLFPVGAIFVIIAMPLIWGMKYLDRKKGEPSMEGAIEATEEL</sequence>
<name>B5I9U2_ACIB4</name>
<evidence type="ECO:0000313" key="3">
    <source>
        <dbReference type="Proteomes" id="UP000001400"/>
    </source>
</evidence>
<reference evidence="2" key="1">
    <citation type="submission" date="2010-02" db="EMBL/GenBank/DDBJ databases">
        <title>Complete sequence of Aciduliprofundum boonei T469.</title>
        <authorList>
            <consortium name="US DOE Joint Genome Institute"/>
            <person name="Lucas S."/>
            <person name="Copeland A."/>
            <person name="Lapidus A."/>
            <person name="Cheng J.-F."/>
            <person name="Bruce D."/>
            <person name="Goodwin L."/>
            <person name="Pitluck S."/>
            <person name="Saunders E."/>
            <person name="Detter J.C."/>
            <person name="Han C."/>
            <person name="Tapia R."/>
            <person name="Land M."/>
            <person name="Hauser L."/>
            <person name="Kyrpides N."/>
            <person name="Mikhailova N."/>
            <person name="Flores G."/>
            <person name="Reysenbach A.-L."/>
            <person name="Woyke T."/>
        </authorList>
    </citation>
    <scope>NUCLEOTIDE SEQUENCE</scope>
    <source>
        <strain evidence="2">T469</strain>
    </source>
</reference>
<dbReference type="PANTHER" id="PTHR23528:SF1">
    <property type="entry name" value="MAJOR FACILITATOR SUPERFAMILY (MFS) PROFILE DOMAIN-CONTAINING PROTEIN"/>
    <property type="match status" value="1"/>
</dbReference>
<evidence type="ECO:0000259" key="1">
    <source>
        <dbReference type="PROSITE" id="PS50850"/>
    </source>
</evidence>
<dbReference type="Pfam" id="PF13347">
    <property type="entry name" value="MFS_2"/>
    <property type="match status" value="1"/>
</dbReference>
<dbReference type="HOGENOM" id="CLU_050484_0_0_2"/>
<protein>
    <submittedName>
        <fullName evidence="2">Major facilitator superfamily MFS_1</fullName>
    </submittedName>
</protein>
<dbReference type="GeneID" id="8827561"/>
<dbReference type="eggNOG" id="arCOG00136">
    <property type="taxonomic scope" value="Archaea"/>
</dbReference>
<dbReference type="KEGG" id="abi:Aboo_0616"/>
<dbReference type="RefSeq" id="WP_008082589.1">
    <property type="nucleotide sequence ID" value="NC_013926.1"/>
</dbReference>
<evidence type="ECO:0000313" key="2">
    <source>
        <dbReference type="EMBL" id="ADD08427.1"/>
    </source>
</evidence>
<dbReference type="PROSITE" id="PS50850">
    <property type="entry name" value="MFS"/>
    <property type="match status" value="1"/>
</dbReference>
<dbReference type="Proteomes" id="UP000001400">
    <property type="component" value="Chromosome"/>
</dbReference>
<dbReference type="STRING" id="439481.Aboo_0616"/>
<feature type="domain" description="Major facilitator superfamily (MFS) profile" evidence="1">
    <location>
        <begin position="239"/>
        <end position="443"/>
    </location>
</feature>
<accession>B5I9U2</accession>
<keyword evidence="3" id="KW-1185">Reference proteome</keyword>
<proteinExistence type="predicted"/>
<dbReference type="EMBL" id="CP001941">
    <property type="protein sequence ID" value="ADD08427.1"/>
    <property type="molecule type" value="Genomic_DNA"/>
</dbReference>
<gene>
    <name evidence="2" type="ordered locus">Aboo_0616</name>
</gene>
<dbReference type="InterPro" id="IPR020846">
    <property type="entry name" value="MFS_dom"/>
</dbReference>